<name>A0ABW4GVZ8_9ACTN</name>
<keyword evidence="1" id="KW-0472">Membrane</keyword>
<proteinExistence type="predicted"/>
<organism evidence="2 3">
    <name type="scientific">Nonomuraea guangzhouensis</name>
    <dbReference type="NCBI Taxonomy" id="1291555"/>
    <lineage>
        <taxon>Bacteria</taxon>
        <taxon>Bacillati</taxon>
        <taxon>Actinomycetota</taxon>
        <taxon>Actinomycetes</taxon>
        <taxon>Streptosporangiales</taxon>
        <taxon>Streptosporangiaceae</taxon>
        <taxon>Nonomuraea</taxon>
    </lineage>
</organism>
<accession>A0ABW4GVZ8</accession>
<keyword evidence="1" id="KW-1133">Transmembrane helix</keyword>
<reference evidence="3" key="1">
    <citation type="journal article" date="2019" name="Int. J. Syst. Evol. Microbiol.">
        <title>The Global Catalogue of Microorganisms (GCM) 10K type strain sequencing project: providing services to taxonomists for standard genome sequencing and annotation.</title>
        <authorList>
            <consortium name="The Broad Institute Genomics Platform"/>
            <consortium name="The Broad Institute Genome Sequencing Center for Infectious Disease"/>
            <person name="Wu L."/>
            <person name="Ma J."/>
        </authorList>
    </citation>
    <scope>NUCLEOTIDE SEQUENCE [LARGE SCALE GENOMIC DNA]</scope>
    <source>
        <strain evidence="3">CGMCC 1.15399</strain>
    </source>
</reference>
<keyword evidence="1" id="KW-0812">Transmembrane</keyword>
<evidence type="ECO:0000256" key="1">
    <source>
        <dbReference type="SAM" id="Phobius"/>
    </source>
</evidence>
<dbReference type="EMBL" id="JBHUCM010000070">
    <property type="protein sequence ID" value="MFD1547040.1"/>
    <property type="molecule type" value="Genomic_DNA"/>
</dbReference>
<comment type="caution">
    <text evidence="2">The sequence shown here is derived from an EMBL/GenBank/DDBJ whole genome shotgun (WGS) entry which is preliminary data.</text>
</comment>
<dbReference type="Proteomes" id="UP001597097">
    <property type="component" value="Unassembled WGS sequence"/>
</dbReference>
<sequence>MKIGALLIGMFALAISAASPALLIVGGALVAALACATIVGLALLDGRPPALHVCVLAFGYDRTPAPEAGR</sequence>
<dbReference type="PROSITE" id="PS51257">
    <property type="entry name" value="PROKAR_LIPOPROTEIN"/>
    <property type="match status" value="1"/>
</dbReference>
<dbReference type="RefSeq" id="WP_219536553.1">
    <property type="nucleotide sequence ID" value="NZ_JAHKRM010000031.1"/>
</dbReference>
<evidence type="ECO:0000313" key="2">
    <source>
        <dbReference type="EMBL" id="MFD1547040.1"/>
    </source>
</evidence>
<feature type="transmembrane region" description="Helical" evidence="1">
    <location>
        <begin position="27"/>
        <end position="44"/>
    </location>
</feature>
<evidence type="ECO:0000313" key="3">
    <source>
        <dbReference type="Proteomes" id="UP001597097"/>
    </source>
</evidence>
<keyword evidence="3" id="KW-1185">Reference proteome</keyword>
<protein>
    <submittedName>
        <fullName evidence="2">Uncharacterized protein</fullName>
    </submittedName>
</protein>
<gene>
    <name evidence="2" type="ORF">ACFSJ0_59080</name>
</gene>